<dbReference type="AlphaFoldDB" id="A0A6A4KLV0"/>
<comment type="caution">
    <text evidence="4">The sequence shown here is derived from an EMBL/GenBank/DDBJ whole genome shotgun (WGS) entry which is preliminary data.</text>
</comment>
<evidence type="ECO:0000313" key="5">
    <source>
        <dbReference type="Proteomes" id="UP000428333"/>
    </source>
</evidence>
<dbReference type="InterPro" id="IPR025486">
    <property type="entry name" value="DUF4378"/>
</dbReference>
<feature type="domain" description="DUF3741" evidence="3">
    <location>
        <begin position="96"/>
        <end position="126"/>
    </location>
</feature>
<dbReference type="Pfam" id="PF14309">
    <property type="entry name" value="DUF4378"/>
    <property type="match status" value="1"/>
</dbReference>
<name>A0A6A4KLV0_9ERIC</name>
<protein>
    <recommendedName>
        <fullName evidence="6">DUF4378 domain-containing protein</fullName>
    </recommendedName>
</protein>
<dbReference type="OrthoDB" id="765769at2759"/>
<evidence type="ECO:0000259" key="3">
    <source>
        <dbReference type="Pfam" id="PF14383"/>
    </source>
</evidence>
<dbReference type="PANTHER" id="PTHR21726">
    <property type="entry name" value="PHOSPHATIDYLINOSITOL N-ACETYLGLUCOSAMINYLTRANSFERASE SUBUNIT P DOWN SYNDROME CRITICAL REGION PROTEIN 5 -RELATED"/>
    <property type="match status" value="1"/>
</dbReference>
<evidence type="ECO:0000313" key="4">
    <source>
        <dbReference type="EMBL" id="KAE9446660.1"/>
    </source>
</evidence>
<dbReference type="EMBL" id="QEFC01003734">
    <property type="protein sequence ID" value="KAE9446660.1"/>
    <property type="molecule type" value="Genomic_DNA"/>
</dbReference>
<feature type="region of interest" description="Disordered" evidence="1">
    <location>
        <begin position="310"/>
        <end position="443"/>
    </location>
</feature>
<dbReference type="Proteomes" id="UP000428333">
    <property type="component" value="Linkage Group LG13"/>
</dbReference>
<feature type="compositionally biased region" description="Polar residues" evidence="1">
    <location>
        <begin position="390"/>
        <end position="413"/>
    </location>
</feature>
<feature type="compositionally biased region" description="Polar residues" evidence="1">
    <location>
        <begin position="317"/>
        <end position="328"/>
    </location>
</feature>
<dbReference type="Pfam" id="PF14383">
    <property type="entry name" value="VARLMGL"/>
    <property type="match status" value="1"/>
</dbReference>
<accession>A0A6A4KLV0</accession>
<evidence type="ECO:0008006" key="6">
    <source>
        <dbReference type="Google" id="ProtNLM"/>
    </source>
</evidence>
<gene>
    <name evidence="4" type="ORF">C3L33_21457</name>
</gene>
<proteinExistence type="predicted"/>
<dbReference type="InterPro" id="IPR032795">
    <property type="entry name" value="DUF3741-assoc"/>
</dbReference>
<dbReference type="PANTHER" id="PTHR21726:SF57">
    <property type="entry name" value="SERINE-RICH ADHESIN FOR PLATELETS-LIKE PROTEIN"/>
    <property type="match status" value="1"/>
</dbReference>
<feature type="non-terminal residue" evidence="4">
    <location>
        <position position="1"/>
    </location>
</feature>
<sequence length="866" mass="95647">MIETFQLPVNREVILGVNEKMDVEKRSSRGGFLQLFDWNIKSRKRLFSNKSELPEGTKQGNEDVANSLTLCPPFLEVRENGPGPRSKRTIDYNSASSVTGDDGYGTKAPGVVARLMGLDTLPTSTISEPCSVPYYESSFDRDSFSQRSTLNFHIERHIVNSLPSDEISRDLAEYRLQKARIRPIERFQTETLPPKSAKSIPITRHRLLSPIKSPGFIPRNNVTYVMEAAAKMIEQGPPSTTKGKMPCVKPSSVPLRIRDLRERMEAVPITYGPEATRRPKDPFLSSIVMDRILESAAGKSVSLPVQAKVNAQRKEGSTSSGNRNSVNQKEGGEVKLERQTITQKKVQKRPPMSKTSDVLKQNNQKQNCVANKDKVALKPSVSNQKDRKISSSNGSVRPNKASNKVINSTNGSRKMNGVAKDTGNELLSSKTKTSPQKKQSVHRDIHFEESIAKNISISKSGRSVKCNVSNDGYLNWDAVDKKSGMDVVSFTFTSPVKRSAPGSQASGQLMDGNARFFTDSCDESGPHDLKNPTSSLLGLNVIGGDSLSVLLEQKLKELASIVDSSNGNPVKDGNASCSAFSLQDSLSTLNITNTITFESYNELHMHKDKLGHPDDANCASVDALLPKANQKLQVFIILNTSSAGSQQSISVEAYGMGDSISATKCQPVEIETELSDSASSTSAACRNGKNSSTPFGLTDLKKSSKWEVDYITEILNHSDLSVEDIVFGRINKAITPNLYDQLENRRTGCDENSEEDFNLGRQVLFDYVGENMELKGERLLSGSCKSWSKWEMLFRRKGCLAEDLYREISSLTSMSELMVDELVDKDMSSWHGKWVDFETEAFEEGVEIEERILTSLVDELVADLLI</sequence>
<feature type="compositionally biased region" description="Low complexity" evidence="1">
    <location>
        <begin position="428"/>
        <end position="438"/>
    </location>
</feature>
<keyword evidence="5" id="KW-1185">Reference proteome</keyword>
<feature type="compositionally biased region" description="Polar residues" evidence="1">
    <location>
        <begin position="353"/>
        <end position="369"/>
    </location>
</feature>
<reference evidence="4 5" key="1">
    <citation type="journal article" date="2019" name="Genome Biol. Evol.">
        <title>The Rhododendron genome and chromosomal organization provide insight into shared whole-genome duplications across the heath family (Ericaceae).</title>
        <authorList>
            <person name="Soza V.L."/>
            <person name="Lindsley D."/>
            <person name="Waalkes A."/>
            <person name="Ramage E."/>
            <person name="Patwardhan R.P."/>
            <person name="Burton J.N."/>
            <person name="Adey A."/>
            <person name="Kumar A."/>
            <person name="Qiu R."/>
            <person name="Shendure J."/>
            <person name="Hall B."/>
        </authorList>
    </citation>
    <scope>NUCLEOTIDE SEQUENCE [LARGE SCALE GENOMIC DNA]</scope>
    <source>
        <strain evidence="4">RSF 1966-606</strain>
    </source>
</reference>
<evidence type="ECO:0000259" key="2">
    <source>
        <dbReference type="Pfam" id="PF14309"/>
    </source>
</evidence>
<evidence type="ECO:0000256" key="1">
    <source>
        <dbReference type="SAM" id="MobiDB-lite"/>
    </source>
</evidence>
<organism evidence="4 5">
    <name type="scientific">Rhododendron williamsianum</name>
    <dbReference type="NCBI Taxonomy" id="262921"/>
    <lineage>
        <taxon>Eukaryota</taxon>
        <taxon>Viridiplantae</taxon>
        <taxon>Streptophyta</taxon>
        <taxon>Embryophyta</taxon>
        <taxon>Tracheophyta</taxon>
        <taxon>Spermatophyta</taxon>
        <taxon>Magnoliopsida</taxon>
        <taxon>eudicotyledons</taxon>
        <taxon>Gunneridae</taxon>
        <taxon>Pentapetalae</taxon>
        <taxon>asterids</taxon>
        <taxon>Ericales</taxon>
        <taxon>Ericaceae</taxon>
        <taxon>Ericoideae</taxon>
        <taxon>Rhodoreae</taxon>
        <taxon>Rhododendron</taxon>
    </lineage>
</organism>
<feature type="domain" description="DUF4378" evidence="2">
    <location>
        <begin position="707"/>
        <end position="859"/>
    </location>
</feature>